<sequence length="508" mass="54474">MTSESARRALLSKHPELSAPQVYLFAFALGCSTGVDFVASSMMGIGGTHIRGGVHASPEDFLWSLTSYAAAATVANLVLGRISRDLSYRGFTLLGLVIAAIGAALCAVSNTPTELALAKAVQGLGAGGLFSASRIIIQLAAEREERKPLFMGFNTGGIGLSALAPWVTSMLMQDVSWRVIFVVQVVLALATLVLVALTYPRRLEASLAPWQLDVGGMDWVTVVFLGAGALVLLHGLGDLRFYEIRSSPSVALTPIIGIALIGCVFLHQHRHPDPWLDPKRLIGQRYLVGLGFYALYYFLNGLWSYVMPTTLQTGLGFTFQATGTATTVAGLIGFAAMTAFTYGNQHLVGQRRWIALGYVMFALAAWLVSQRLMPGVSLPLVLEAMVLQQMTTPFILALVAGLTYREFTVDDFAHAYQFKNIVRQIVTAGGTGVASLWLQYGEAMARTQLVANVTPFSMPPDTDAAALARLSQVIDQQALLLAASNLFALLAFVCAAVAIVAVVQRALR</sequence>
<dbReference type="RefSeq" id="WP_150677864.1">
    <property type="nucleotide sequence ID" value="NZ_CABPSK010000001.1"/>
</dbReference>
<dbReference type="GO" id="GO:0022857">
    <property type="term" value="F:transmembrane transporter activity"/>
    <property type="evidence" value="ECO:0007669"/>
    <property type="project" value="InterPro"/>
</dbReference>
<keyword evidence="9" id="KW-1185">Reference proteome</keyword>
<keyword evidence="5 6" id="KW-0472">Membrane</keyword>
<feature type="transmembrane region" description="Helical" evidence="6">
    <location>
        <begin position="116"/>
        <end position="137"/>
    </location>
</feature>
<dbReference type="PANTHER" id="PTHR42718:SF9">
    <property type="entry name" value="MAJOR FACILITATOR SUPERFAMILY MULTIDRUG TRANSPORTER MFSC"/>
    <property type="match status" value="1"/>
</dbReference>
<feature type="transmembrane region" description="Helical" evidence="6">
    <location>
        <begin position="478"/>
        <end position="503"/>
    </location>
</feature>
<keyword evidence="4 6" id="KW-1133">Transmembrane helix</keyword>
<feature type="transmembrane region" description="Helical" evidence="6">
    <location>
        <begin position="61"/>
        <end position="79"/>
    </location>
</feature>
<evidence type="ECO:0000256" key="4">
    <source>
        <dbReference type="ARBA" id="ARBA00022989"/>
    </source>
</evidence>
<evidence type="ECO:0000256" key="2">
    <source>
        <dbReference type="ARBA" id="ARBA00022448"/>
    </source>
</evidence>
<dbReference type="GeneID" id="300402519"/>
<feature type="transmembrane region" description="Helical" evidence="6">
    <location>
        <begin position="353"/>
        <end position="373"/>
    </location>
</feature>
<accession>A0A5E4RWW4</accession>
<feature type="transmembrane region" description="Helical" evidence="6">
    <location>
        <begin position="385"/>
        <end position="404"/>
    </location>
</feature>
<dbReference type="PROSITE" id="PS50850">
    <property type="entry name" value="MFS"/>
    <property type="match status" value="1"/>
</dbReference>
<feature type="transmembrane region" description="Helical" evidence="6">
    <location>
        <begin position="249"/>
        <end position="266"/>
    </location>
</feature>
<name>A0A5E4RWW4_9BURK</name>
<evidence type="ECO:0000256" key="5">
    <source>
        <dbReference type="ARBA" id="ARBA00023136"/>
    </source>
</evidence>
<evidence type="ECO:0000256" key="3">
    <source>
        <dbReference type="ARBA" id="ARBA00022692"/>
    </source>
</evidence>
<dbReference type="Pfam" id="PF07690">
    <property type="entry name" value="MFS_1"/>
    <property type="match status" value="1"/>
</dbReference>
<reference evidence="8 9" key="1">
    <citation type="submission" date="2019-08" db="EMBL/GenBank/DDBJ databases">
        <authorList>
            <person name="Peeters C."/>
        </authorList>
    </citation>
    <scope>NUCLEOTIDE SEQUENCE [LARGE SCALE GENOMIC DNA]</scope>
    <source>
        <strain evidence="8 9">LMG 31114</strain>
    </source>
</reference>
<dbReference type="PANTHER" id="PTHR42718">
    <property type="entry name" value="MAJOR FACILITATOR SUPERFAMILY MULTIDRUG TRANSPORTER MFSC"/>
    <property type="match status" value="1"/>
</dbReference>
<dbReference type="Gene3D" id="1.20.1250.20">
    <property type="entry name" value="MFS general substrate transporter like domains"/>
    <property type="match status" value="1"/>
</dbReference>
<dbReference type="SUPFAM" id="SSF103473">
    <property type="entry name" value="MFS general substrate transporter"/>
    <property type="match status" value="1"/>
</dbReference>
<dbReference type="OrthoDB" id="8581632at2"/>
<feature type="transmembrane region" description="Helical" evidence="6">
    <location>
        <begin position="149"/>
        <end position="167"/>
    </location>
</feature>
<gene>
    <name evidence="8" type="ORF">PPN31114_00453</name>
</gene>
<feature type="transmembrane region" description="Helical" evidence="6">
    <location>
        <begin position="286"/>
        <end position="305"/>
    </location>
</feature>
<organism evidence="8 9">
    <name type="scientific">Pandoraea pneumonica</name>
    <dbReference type="NCBI Taxonomy" id="2508299"/>
    <lineage>
        <taxon>Bacteria</taxon>
        <taxon>Pseudomonadati</taxon>
        <taxon>Pseudomonadota</taxon>
        <taxon>Betaproteobacteria</taxon>
        <taxon>Burkholderiales</taxon>
        <taxon>Burkholderiaceae</taxon>
        <taxon>Pandoraea</taxon>
    </lineage>
</organism>
<dbReference type="EMBL" id="CABPSK010000001">
    <property type="protein sequence ID" value="VVD67966.1"/>
    <property type="molecule type" value="Genomic_DNA"/>
</dbReference>
<evidence type="ECO:0000256" key="1">
    <source>
        <dbReference type="ARBA" id="ARBA00004141"/>
    </source>
</evidence>
<feature type="transmembrane region" description="Helical" evidence="6">
    <location>
        <begin position="317"/>
        <end position="341"/>
    </location>
</feature>
<comment type="subcellular location">
    <subcellularLocation>
        <location evidence="1">Membrane</location>
        <topology evidence="1">Multi-pass membrane protein</topology>
    </subcellularLocation>
</comment>
<feature type="transmembrane region" description="Helical" evidence="6">
    <location>
        <begin position="21"/>
        <end position="41"/>
    </location>
</feature>
<feature type="transmembrane region" description="Helical" evidence="6">
    <location>
        <begin position="179"/>
        <end position="199"/>
    </location>
</feature>
<dbReference type="InterPro" id="IPR020846">
    <property type="entry name" value="MFS_dom"/>
</dbReference>
<dbReference type="PROSITE" id="PS51257">
    <property type="entry name" value="PROKAR_LIPOPROTEIN"/>
    <property type="match status" value="1"/>
</dbReference>
<evidence type="ECO:0000256" key="6">
    <source>
        <dbReference type="SAM" id="Phobius"/>
    </source>
</evidence>
<proteinExistence type="predicted"/>
<feature type="transmembrane region" description="Helical" evidence="6">
    <location>
        <begin position="91"/>
        <end position="110"/>
    </location>
</feature>
<keyword evidence="2" id="KW-0813">Transport</keyword>
<protein>
    <submittedName>
        <fullName evidence="8">Multidrug resistance protein</fullName>
    </submittedName>
</protein>
<feature type="domain" description="Major facilitator superfamily (MFS) profile" evidence="7">
    <location>
        <begin position="22"/>
        <end position="508"/>
    </location>
</feature>
<dbReference type="AlphaFoldDB" id="A0A5E4RWW4"/>
<dbReference type="InterPro" id="IPR011701">
    <property type="entry name" value="MFS"/>
</dbReference>
<evidence type="ECO:0000313" key="9">
    <source>
        <dbReference type="Proteomes" id="UP000366945"/>
    </source>
</evidence>
<evidence type="ECO:0000259" key="7">
    <source>
        <dbReference type="PROSITE" id="PS50850"/>
    </source>
</evidence>
<feature type="transmembrane region" description="Helical" evidence="6">
    <location>
        <begin position="219"/>
        <end position="237"/>
    </location>
</feature>
<dbReference type="InterPro" id="IPR036259">
    <property type="entry name" value="MFS_trans_sf"/>
</dbReference>
<evidence type="ECO:0000313" key="8">
    <source>
        <dbReference type="EMBL" id="VVD67966.1"/>
    </source>
</evidence>
<keyword evidence="3 6" id="KW-0812">Transmembrane</keyword>
<dbReference type="GO" id="GO:0016020">
    <property type="term" value="C:membrane"/>
    <property type="evidence" value="ECO:0007669"/>
    <property type="project" value="UniProtKB-SubCell"/>
</dbReference>
<dbReference type="Proteomes" id="UP000366945">
    <property type="component" value="Unassembled WGS sequence"/>
</dbReference>